<protein>
    <submittedName>
        <fullName evidence="2">Uncharacterized protein</fullName>
    </submittedName>
</protein>
<feature type="region of interest" description="Disordered" evidence="1">
    <location>
        <begin position="62"/>
        <end position="131"/>
    </location>
</feature>
<dbReference type="Proteomes" id="UP000006038">
    <property type="component" value="Chromosome 3"/>
</dbReference>
<dbReference type="HOGENOM" id="CLU_1221328_0_0_1"/>
<proteinExistence type="predicted"/>
<evidence type="ECO:0000313" key="2">
    <source>
        <dbReference type="EnsemblPlants" id="OB03G34060.1"/>
    </source>
</evidence>
<accession>J3LQT0</accession>
<name>J3LQT0_ORYBR</name>
<keyword evidence="3" id="KW-1185">Reference proteome</keyword>
<organism evidence="2">
    <name type="scientific">Oryza brachyantha</name>
    <name type="common">malo sina</name>
    <dbReference type="NCBI Taxonomy" id="4533"/>
    <lineage>
        <taxon>Eukaryota</taxon>
        <taxon>Viridiplantae</taxon>
        <taxon>Streptophyta</taxon>
        <taxon>Embryophyta</taxon>
        <taxon>Tracheophyta</taxon>
        <taxon>Spermatophyta</taxon>
        <taxon>Magnoliopsida</taxon>
        <taxon>Liliopsida</taxon>
        <taxon>Poales</taxon>
        <taxon>Poaceae</taxon>
        <taxon>BOP clade</taxon>
        <taxon>Oryzoideae</taxon>
        <taxon>Oryzeae</taxon>
        <taxon>Oryzinae</taxon>
        <taxon>Oryza</taxon>
    </lineage>
</organism>
<feature type="region of interest" description="Disordered" evidence="1">
    <location>
        <begin position="202"/>
        <end position="227"/>
    </location>
</feature>
<feature type="compositionally biased region" description="Low complexity" evidence="1">
    <location>
        <begin position="120"/>
        <end position="131"/>
    </location>
</feature>
<dbReference type="EnsemblPlants" id="OB03G34060.1">
    <property type="protein sequence ID" value="OB03G34060.1"/>
    <property type="gene ID" value="OB03G34060"/>
</dbReference>
<sequence>MPSSTDRRPPHAATPAAAVCAVTAAARSLSGRRLVRATASSPICPARGFGGHTVVVELLAATTSSPRRRRHAHPRFHTPTATASSPIRRQRPQHPRPPHRFGGDGLSTLGSAPRRRRTPRPGLSSRSSLPTPSLRAAAAAVYVVSLNPVLSPVVFVSGGVEGRERGKIKENVERMGKKKGREADMWDPLTREESELSCMQTVEGATPSEAFGRAGCAGGEIRRSERR</sequence>
<reference evidence="2" key="2">
    <citation type="submission" date="2013-04" db="UniProtKB">
        <authorList>
            <consortium name="EnsemblPlants"/>
        </authorList>
    </citation>
    <scope>IDENTIFICATION</scope>
</reference>
<feature type="compositionally biased region" description="Basic residues" evidence="1">
    <location>
        <begin position="88"/>
        <end position="99"/>
    </location>
</feature>
<evidence type="ECO:0000256" key="1">
    <source>
        <dbReference type="SAM" id="MobiDB-lite"/>
    </source>
</evidence>
<evidence type="ECO:0000313" key="3">
    <source>
        <dbReference type="Proteomes" id="UP000006038"/>
    </source>
</evidence>
<reference evidence="2" key="1">
    <citation type="journal article" date="2013" name="Nat. Commun.">
        <title>Whole-genome sequencing of Oryza brachyantha reveals mechanisms underlying Oryza genome evolution.</title>
        <authorList>
            <person name="Chen J."/>
            <person name="Huang Q."/>
            <person name="Gao D."/>
            <person name="Wang J."/>
            <person name="Lang Y."/>
            <person name="Liu T."/>
            <person name="Li B."/>
            <person name="Bai Z."/>
            <person name="Luis Goicoechea J."/>
            <person name="Liang C."/>
            <person name="Chen C."/>
            <person name="Zhang W."/>
            <person name="Sun S."/>
            <person name="Liao Y."/>
            <person name="Zhang X."/>
            <person name="Yang L."/>
            <person name="Song C."/>
            <person name="Wang M."/>
            <person name="Shi J."/>
            <person name="Liu G."/>
            <person name="Liu J."/>
            <person name="Zhou H."/>
            <person name="Zhou W."/>
            <person name="Yu Q."/>
            <person name="An N."/>
            <person name="Chen Y."/>
            <person name="Cai Q."/>
            <person name="Wang B."/>
            <person name="Liu B."/>
            <person name="Min J."/>
            <person name="Huang Y."/>
            <person name="Wu H."/>
            <person name="Li Z."/>
            <person name="Zhang Y."/>
            <person name="Yin Y."/>
            <person name="Song W."/>
            <person name="Jiang J."/>
            <person name="Jackson S.A."/>
            <person name="Wing R.A."/>
            <person name="Wang J."/>
            <person name="Chen M."/>
        </authorList>
    </citation>
    <scope>NUCLEOTIDE SEQUENCE [LARGE SCALE GENOMIC DNA]</scope>
    <source>
        <strain evidence="2">cv. IRGC 101232</strain>
    </source>
</reference>
<dbReference type="AlphaFoldDB" id="J3LQT0"/>
<feature type="compositionally biased region" description="Basic residues" evidence="1">
    <location>
        <begin position="66"/>
        <end position="76"/>
    </location>
</feature>
<dbReference type="Gramene" id="OB03G34060.1">
    <property type="protein sequence ID" value="OB03G34060.1"/>
    <property type="gene ID" value="OB03G34060"/>
</dbReference>